<dbReference type="InterPro" id="IPR036047">
    <property type="entry name" value="F-box-like_dom_sf"/>
</dbReference>
<evidence type="ECO:0000313" key="2">
    <source>
        <dbReference type="EMBL" id="VVU95315.1"/>
    </source>
</evidence>
<dbReference type="InterPro" id="IPR011011">
    <property type="entry name" value="Znf_FYVE_PHD"/>
</dbReference>
<dbReference type="CDD" id="cd09917">
    <property type="entry name" value="F-box_SF"/>
    <property type="match status" value="1"/>
</dbReference>
<dbReference type="Gene3D" id="1.20.1280.50">
    <property type="match status" value="1"/>
</dbReference>
<evidence type="ECO:0000259" key="1">
    <source>
        <dbReference type="PROSITE" id="PS50181"/>
    </source>
</evidence>
<dbReference type="Pfam" id="PF12937">
    <property type="entry name" value="F-box-like"/>
    <property type="match status" value="1"/>
</dbReference>
<dbReference type="EMBL" id="CABVLZ010000004">
    <property type="protein sequence ID" value="VVU95315.1"/>
    <property type="molecule type" value="Genomic_DNA"/>
</dbReference>
<sequence>MISILPTEVVICIFKFLDYKDIFKVLEVNKKLNFQKGFKKNYIWRRFFFENYLQNSTLSINNEYFYYNLLKKLYYKNSYYTCFTCNQPINTGYIFVLCDNCEKALPNSIEKNFKYHANCLEIKKKCKYSKVNYFKCNLCNSSAVALSCNIYS</sequence>
<gene>
    <name evidence="2" type="ORF">CPAV1605_1066</name>
</gene>
<dbReference type="AlphaFoldDB" id="A0A5E8CLU1"/>
<dbReference type="SMART" id="SM00256">
    <property type="entry name" value="FBOX"/>
    <property type="match status" value="1"/>
</dbReference>
<protein>
    <recommendedName>
        <fullName evidence="1">F-box domain-containing protein</fullName>
    </recommendedName>
</protein>
<reference evidence="2" key="1">
    <citation type="submission" date="2019-09" db="EMBL/GenBank/DDBJ databases">
        <authorList>
            <person name="Needham M D."/>
        </authorList>
    </citation>
    <scope>NUCLEOTIDE SEQUENCE</scope>
</reference>
<accession>A0A5E8CLU1</accession>
<name>A0A5E8CLU1_9ZZZZ</name>
<dbReference type="InterPro" id="IPR001810">
    <property type="entry name" value="F-box_dom"/>
</dbReference>
<dbReference type="PROSITE" id="PS50181">
    <property type="entry name" value="FBOX"/>
    <property type="match status" value="1"/>
</dbReference>
<feature type="domain" description="F-box" evidence="1">
    <location>
        <begin position="1"/>
        <end position="47"/>
    </location>
</feature>
<dbReference type="SUPFAM" id="SSF57903">
    <property type="entry name" value="FYVE/PHD zinc finger"/>
    <property type="match status" value="1"/>
</dbReference>
<proteinExistence type="predicted"/>
<organism evidence="2">
    <name type="scientific">seawater metagenome</name>
    <dbReference type="NCBI Taxonomy" id="1561972"/>
    <lineage>
        <taxon>unclassified sequences</taxon>
        <taxon>metagenomes</taxon>
        <taxon>ecological metagenomes</taxon>
    </lineage>
</organism>
<dbReference type="SUPFAM" id="SSF81383">
    <property type="entry name" value="F-box domain"/>
    <property type="match status" value="1"/>
</dbReference>